<comment type="caution">
    <text evidence="1">The sequence shown here is derived from an EMBL/GenBank/DDBJ whole genome shotgun (WGS) entry which is preliminary data.</text>
</comment>
<protein>
    <recommendedName>
        <fullName evidence="3">Dynein light chain</fullName>
    </recommendedName>
</protein>
<organism evidence="1 2">
    <name type="scientific">Manihot esculenta</name>
    <name type="common">Cassava</name>
    <name type="synonym">Jatropha manihot</name>
    <dbReference type="NCBI Taxonomy" id="3983"/>
    <lineage>
        <taxon>Eukaryota</taxon>
        <taxon>Viridiplantae</taxon>
        <taxon>Streptophyta</taxon>
        <taxon>Embryophyta</taxon>
        <taxon>Tracheophyta</taxon>
        <taxon>Spermatophyta</taxon>
        <taxon>Magnoliopsida</taxon>
        <taxon>eudicotyledons</taxon>
        <taxon>Gunneridae</taxon>
        <taxon>Pentapetalae</taxon>
        <taxon>rosids</taxon>
        <taxon>fabids</taxon>
        <taxon>Malpighiales</taxon>
        <taxon>Euphorbiaceae</taxon>
        <taxon>Crotonoideae</taxon>
        <taxon>Manihoteae</taxon>
        <taxon>Manihot</taxon>
    </lineage>
</organism>
<dbReference type="InterPro" id="IPR037177">
    <property type="entry name" value="DLC_sf"/>
</dbReference>
<keyword evidence="2" id="KW-1185">Reference proteome</keyword>
<dbReference type="EMBL" id="CM004389">
    <property type="protein sequence ID" value="OAY54906.1"/>
    <property type="molecule type" value="Genomic_DNA"/>
</dbReference>
<dbReference type="GO" id="GO:0045505">
    <property type="term" value="F:dynein intermediate chain binding"/>
    <property type="evidence" value="ECO:0000318"/>
    <property type="project" value="GO_Central"/>
</dbReference>
<dbReference type="Pfam" id="PF01221">
    <property type="entry name" value="Dynein_light"/>
    <property type="match status" value="1"/>
</dbReference>
<reference evidence="2" key="1">
    <citation type="journal article" date="2016" name="Nat. Biotechnol.">
        <title>Sequencing wild and cultivated cassava and related species reveals extensive interspecific hybridization and genetic diversity.</title>
        <authorList>
            <person name="Bredeson J.V."/>
            <person name="Lyons J.B."/>
            <person name="Prochnik S.E."/>
            <person name="Wu G.A."/>
            <person name="Ha C.M."/>
            <person name="Edsinger-Gonzales E."/>
            <person name="Grimwood J."/>
            <person name="Schmutz J."/>
            <person name="Rabbi I.Y."/>
            <person name="Egesi C."/>
            <person name="Nauluvula P."/>
            <person name="Lebot V."/>
            <person name="Ndunguru J."/>
            <person name="Mkamilo G."/>
            <person name="Bart R.S."/>
            <person name="Setter T.L."/>
            <person name="Gleadow R.M."/>
            <person name="Kulakow P."/>
            <person name="Ferguson M.E."/>
            <person name="Rounsley S."/>
            <person name="Rokhsar D.S."/>
        </authorList>
    </citation>
    <scope>NUCLEOTIDE SEQUENCE [LARGE SCALE GENOMIC DNA]</scope>
    <source>
        <strain evidence="2">cv. AM560-2</strain>
    </source>
</reference>
<dbReference type="STRING" id="3983.A0A2C9W6H1"/>
<dbReference type="PANTHER" id="PTHR11886:SF49">
    <property type="entry name" value="DYNEIN LIGHT CHAIN"/>
    <property type="match status" value="1"/>
</dbReference>
<dbReference type="PANTHER" id="PTHR11886">
    <property type="entry name" value="DYNEIN LIGHT CHAIN"/>
    <property type="match status" value="1"/>
</dbReference>
<evidence type="ECO:0008006" key="3">
    <source>
        <dbReference type="Google" id="ProtNLM"/>
    </source>
</evidence>
<dbReference type="AlphaFoldDB" id="A0A2C9W6H1"/>
<evidence type="ECO:0000313" key="1">
    <source>
        <dbReference type="EMBL" id="OAY54906.1"/>
    </source>
</evidence>
<dbReference type="Gene3D" id="3.30.740.10">
    <property type="entry name" value="Protein Inhibitor Of Neuronal Nitric Oxide Synthase"/>
    <property type="match status" value="1"/>
</dbReference>
<dbReference type="Gramene" id="Manes.03G111100.2.v8.1">
    <property type="protein sequence ID" value="Manes.03G111100.2.v8.1.CDS"/>
    <property type="gene ID" value="Manes.03G111100.v8.1"/>
</dbReference>
<dbReference type="SUPFAM" id="SSF54648">
    <property type="entry name" value="DLC"/>
    <property type="match status" value="1"/>
</dbReference>
<dbReference type="GO" id="GO:0007017">
    <property type="term" value="P:microtubule-based process"/>
    <property type="evidence" value="ECO:0007669"/>
    <property type="project" value="InterPro"/>
</dbReference>
<evidence type="ECO:0000313" key="2">
    <source>
        <dbReference type="Proteomes" id="UP000091857"/>
    </source>
</evidence>
<dbReference type="Proteomes" id="UP000091857">
    <property type="component" value="Chromosome 3"/>
</dbReference>
<sequence>MELSTICNVKRSSERRIVPREPTTATVGKSPTKDLMKLAATAIRPDEMHLSYSMELSTICNVNRSSERRIVPREPTTATVGKSPTKDLTKLAATAIRPDETHLSYSMELSTISNGKKSSESRIVAGEATTATVGKSPTKDLMKLAPTAIRPDETRLSYSMELPTTSESRIVAGEATTATVGKFPIKDLMTLAATAIRPDEKLELAKRCNVKQSSESRIVAGEATTAADGKSGTEDLMKLAATAIRPDETLLSYSLVLSTRCKEKPSSERRIFAREATTATDGKSPTEELMKLAAIAISLNVRPRSFDMPLDMQEYAFRYARSFLESTSRPNPAHLARVLKKEFDSVYGLAWHCVVGTSYGSFVTHTVGGFVYFSTERLSILLFKTEVELLPELEL</sequence>
<proteinExistence type="predicted"/>
<dbReference type="SMART" id="SM01375">
    <property type="entry name" value="Dynein_light"/>
    <property type="match status" value="1"/>
</dbReference>
<dbReference type="GO" id="GO:0005868">
    <property type="term" value="C:cytoplasmic dynein complex"/>
    <property type="evidence" value="ECO:0000318"/>
    <property type="project" value="GO_Central"/>
</dbReference>
<dbReference type="OrthoDB" id="10033309at2759"/>
<name>A0A2C9W6H1_MANES</name>
<dbReference type="InterPro" id="IPR001372">
    <property type="entry name" value="Dynein_light_chain_typ-1/2"/>
</dbReference>
<accession>A0A2C9W6H1</accession>
<gene>
    <name evidence="1" type="ORF">MANES_03G111100v8</name>
</gene>